<protein>
    <submittedName>
        <fullName evidence="1">Uncharacterized protein</fullName>
    </submittedName>
</protein>
<reference evidence="1" key="1">
    <citation type="submission" date="2021-04" db="EMBL/GenBank/DDBJ databases">
        <title>Difference and commonality of drug resistance evolution in various bacteria. and drug sensitivity profiles.</title>
        <authorList>
            <person name="Maeda T."/>
            <person name="Shibai A."/>
            <person name="Kawada K."/>
            <person name="Kotani H."/>
            <person name="Tarusawa Y."/>
            <person name="Tanabe K."/>
            <person name="Furusawa C."/>
        </authorList>
    </citation>
    <scope>NUCLEOTIDE SEQUENCE</scope>
    <source>
        <strain evidence="1">JCM 8580</strain>
    </source>
</reference>
<name>A0AA86M4D0_9ENTR</name>
<evidence type="ECO:0000313" key="1">
    <source>
        <dbReference type="EMBL" id="BCU55261.1"/>
    </source>
</evidence>
<sequence length="164" mass="18074">MKEQMAKMTIIELVKTAHNYATSIKQTGVYSDLVGEIASRLEALNLAYIGLTKKSNGMQSERDQLAAQLADVVAENGALLKFCKDASFDADYEAELGMERGGFTDAINDIKTPATDRFIAEQRAHGVEMLRDSIAEVEISIEDTIDLHHFCSDFAAQLRNEVKG</sequence>
<dbReference type="RefSeq" id="WP_088218838.1">
    <property type="nucleotide sequence ID" value="NZ_AP024590.1"/>
</dbReference>
<dbReference type="Proteomes" id="UP000682928">
    <property type="component" value="Chromosome"/>
</dbReference>
<dbReference type="AlphaFoldDB" id="A0AA86M4D0"/>
<accession>A0AA86M4D0</accession>
<evidence type="ECO:0000313" key="2">
    <source>
        <dbReference type="Proteomes" id="UP000682928"/>
    </source>
</evidence>
<gene>
    <name evidence="1" type="ORF">ENKO_18550</name>
</gene>
<organism evidence="1 2">
    <name type="scientific">Enterobacter kobei</name>
    <dbReference type="NCBI Taxonomy" id="208224"/>
    <lineage>
        <taxon>Bacteria</taxon>
        <taxon>Pseudomonadati</taxon>
        <taxon>Pseudomonadota</taxon>
        <taxon>Gammaproteobacteria</taxon>
        <taxon>Enterobacterales</taxon>
        <taxon>Enterobacteriaceae</taxon>
        <taxon>Enterobacter</taxon>
        <taxon>Enterobacter cloacae complex</taxon>
    </lineage>
</organism>
<dbReference type="EMBL" id="AP024590">
    <property type="protein sequence ID" value="BCU55261.1"/>
    <property type="molecule type" value="Genomic_DNA"/>
</dbReference>
<proteinExistence type="predicted"/>